<keyword evidence="2 6" id="KW-0479">Metal-binding</keyword>
<evidence type="ECO:0000313" key="9">
    <source>
        <dbReference type="EMBL" id="MSS01794.1"/>
    </source>
</evidence>
<dbReference type="GO" id="GO:0006518">
    <property type="term" value="P:peptide metabolic process"/>
    <property type="evidence" value="ECO:0007669"/>
    <property type="project" value="TreeGrafter"/>
</dbReference>
<evidence type="ECO:0000259" key="7">
    <source>
        <dbReference type="Pfam" id="PF01432"/>
    </source>
</evidence>
<dbReference type="Pfam" id="PF08439">
    <property type="entry name" value="Peptidase_M3_N"/>
    <property type="match status" value="1"/>
</dbReference>
<dbReference type="Gene3D" id="1.20.140.70">
    <property type="entry name" value="Oligopeptidase f, N-terminal domain"/>
    <property type="match status" value="1"/>
</dbReference>
<dbReference type="InterPro" id="IPR004438">
    <property type="entry name" value="Peptidase_M3B"/>
</dbReference>
<keyword evidence="1 6" id="KW-0645">Protease</keyword>
<comment type="cofactor">
    <cofactor evidence="6">
        <name>Zn(2+)</name>
        <dbReference type="ChEBI" id="CHEBI:29105"/>
    </cofactor>
    <text evidence="6">Binds 1 zinc ion.</text>
</comment>
<dbReference type="CDD" id="cd09608">
    <property type="entry name" value="M3B_PepF"/>
    <property type="match status" value="1"/>
</dbReference>
<dbReference type="InterPro" id="IPR013647">
    <property type="entry name" value="OligopepF_N_dom"/>
</dbReference>
<dbReference type="RefSeq" id="WP_154460402.1">
    <property type="nucleotide sequence ID" value="NZ_VUMM01000012.1"/>
</dbReference>
<organism evidence="9 10">
    <name type="scientific">Floccifex porci</name>
    <dbReference type="NCBI Taxonomy" id="2606629"/>
    <lineage>
        <taxon>Bacteria</taxon>
        <taxon>Bacillati</taxon>
        <taxon>Bacillota</taxon>
        <taxon>Erysipelotrichia</taxon>
        <taxon>Erysipelotrichales</taxon>
        <taxon>Erysipelotrichaceae</taxon>
        <taxon>Floccifex</taxon>
    </lineage>
</organism>
<evidence type="ECO:0000256" key="4">
    <source>
        <dbReference type="ARBA" id="ARBA00022833"/>
    </source>
</evidence>
<comment type="similarity">
    <text evidence="6">Belongs to the peptidase M3B family.</text>
</comment>
<dbReference type="InterPro" id="IPR045090">
    <property type="entry name" value="Pept_M3A_M3B"/>
</dbReference>
<dbReference type="GO" id="GO:0046872">
    <property type="term" value="F:metal ion binding"/>
    <property type="evidence" value="ECO:0007669"/>
    <property type="project" value="UniProtKB-UniRule"/>
</dbReference>
<comment type="function">
    <text evidence="6">Has oligopeptidase activity and degrades a variety of small bioactive peptides.</text>
</comment>
<dbReference type="GO" id="GO:0006508">
    <property type="term" value="P:proteolysis"/>
    <property type="evidence" value="ECO:0007669"/>
    <property type="project" value="UniProtKB-KW"/>
</dbReference>
<dbReference type="InterPro" id="IPR001567">
    <property type="entry name" value="Pept_M3A_M3B_dom"/>
</dbReference>
<evidence type="ECO:0000256" key="2">
    <source>
        <dbReference type="ARBA" id="ARBA00022723"/>
    </source>
</evidence>
<feature type="domain" description="Oligopeptidase F N-terminal" evidence="8">
    <location>
        <begin position="118"/>
        <end position="172"/>
    </location>
</feature>
<dbReference type="NCBIfam" id="TIGR00181">
    <property type="entry name" value="pepF"/>
    <property type="match status" value="1"/>
</dbReference>
<evidence type="ECO:0000256" key="3">
    <source>
        <dbReference type="ARBA" id="ARBA00022801"/>
    </source>
</evidence>
<dbReference type="GO" id="GO:0004222">
    <property type="term" value="F:metalloendopeptidase activity"/>
    <property type="evidence" value="ECO:0007669"/>
    <property type="project" value="UniProtKB-UniRule"/>
</dbReference>
<dbReference type="Pfam" id="PF01432">
    <property type="entry name" value="Peptidase_M3"/>
    <property type="match status" value="1"/>
</dbReference>
<accession>A0A7X2N3I2</accession>
<proteinExistence type="inferred from homology"/>
<dbReference type="SUPFAM" id="SSF55486">
    <property type="entry name" value="Metalloproteases ('zincins'), catalytic domain"/>
    <property type="match status" value="1"/>
</dbReference>
<evidence type="ECO:0000256" key="1">
    <source>
        <dbReference type="ARBA" id="ARBA00022670"/>
    </source>
</evidence>
<evidence type="ECO:0000256" key="5">
    <source>
        <dbReference type="ARBA" id="ARBA00023049"/>
    </source>
</evidence>
<dbReference type="EC" id="3.4.24.-" evidence="6"/>
<dbReference type="Proteomes" id="UP000470082">
    <property type="component" value="Unassembled WGS sequence"/>
</dbReference>
<evidence type="ECO:0000259" key="8">
    <source>
        <dbReference type="Pfam" id="PF08439"/>
    </source>
</evidence>
<reference evidence="9 10" key="1">
    <citation type="submission" date="2019-08" db="EMBL/GenBank/DDBJ databases">
        <title>In-depth cultivation of the pig gut microbiome towards novel bacterial diversity and tailored functional studies.</title>
        <authorList>
            <person name="Wylensek D."/>
            <person name="Hitch T.C.A."/>
            <person name="Clavel T."/>
        </authorList>
    </citation>
    <scope>NUCLEOTIDE SEQUENCE [LARGE SCALE GENOMIC DNA]</scope>
    <source>
        <strain evidence="9 10">LKV-178-WT-2G</strain>
    </source>
</reference>
<dbReference type="Gene3D" id="1.10.287.830">
    <property type="entry name" value="putative peptidase helix hairpin domain like"/>
    <property type="match status" value="1"/>
</dbReference>
<name>A0A7X2N3I2_9FIRM</name>
<dbReference type="AlphaFoldDB" id="A0A7X2N3I2"/>
<keyword evidence="10" id="KW-1185">Reference proteome</keyword>
<dbReference type="PANTHER" id="PTHR11804:SF84">
    <property type="entry name" value="SACCHAROLYSIN"/>
    <property type="match status" value="1"/>
</dbReference>
<comment type="caution">
    <text evidence="9">The sequence shown here is derived from an EMBL/GenBank/DDBJ whole genome shotgun (WGS) entry which is preliminary data.</text>
</comment>
<keyword evidence="4 6" id="KW-0862">Zinc</keyword>
<evidence type="ECO:0000313" key="10">
    <source>
        <dbReference type="Proteomes" id="UP000470082"/>
    </source>
</evidence>
<keyword evidence="3 6" id="KW-0378">Hydrolase</keyword>
<keyword evidence="5 6" id="KW-0482">Metalloprotease</keyword>
<protein>
    <recommendedName>
        <fullName evidence="6">Oligopeptidase F</fullName>
        <ecNumber evidence="6">3.4.24.-</ecNumber>
    </recommendedName>
</protein>
<feature type="domain" description="Peptidase M3A/M3B catalytic" evidence="7">
    <location>
        <begin position="193"/>
        <end position="573"/>
    </location>
</feature>
<gene>
    <name evidence="9" type="primary">pepF</name>
    <name evidence="9" type="ORF">FYJ50_06745</name>
</gene>
<dbReference type="EMBL" id="VUMM01000012">
    <property type="protein sequence ID" value="MSS01794.1"/>
    <property type="molecule type" value="Genomic_DNA"/>
</dbReference>
<dbReference type="InterPro" id="IPR042088">
    <property type="entry name" value="OligoPept_F_C"/>
</dbReference>
<dbReference type="PANTHER" id="PTHR11804">
    <property type="entry name" value="PROTEASE M3 THIMET OLIGOPEPTIDASE-RELATED"/>
    <property type="match status" value="1"/>
</dbReference>
<sequence>MITRQEQKIENTWKLEDIYSDDSQFEKEYELLEKELDHFQNYKGKLEQNRILLEALQAYETINYYFGRIYVYANQRNHQDATNSTYQNLSGKAQLMAVKVSQKTSWFEVEILKLDSIDHPELKKYHRFLEMIFRRKEHVLDEKTEALLARASDLSNTADSIYSMFNDADLQFEDCMDEMGNPHPLTHGNYISYMESKDRTLRKSAFEKLYKEYEQFNHSLSAMYYANCKQALFFSKEHLYNSTLECELFSNEIPLEVYDNLIQTVHDHLNTMYEYVQLRKEILGYESLHMYDLYVPLTPSINKKYTFEQAKEIVKEGLKPLGQDYINLLEEGFNNRWIDVYENKGKRTGAYSWGCYGCHPFVLLNYNETLNDVFTLAHEMGHALHTYYSNSSQFILDSDYRIFVAEVASTCNESLLIQYLLKNTEDKEEKIYLLNYLLDQFKSTMYRQTMFAEFEKITHDLVNQNEVLTSDTLNQIYYDLNKKYYGDAIFIDSQIQYEWSRIPHFYTPFYVYQYATSFAAAIAISTKILNQEEGIVDKYKTFLKGGCSKDPISLLKQCGIDMSKPDAIEQSLEVFKQYVHQLEELIHEN</sequence>
<dbReference type="Gene3D" id="1.10.1370.20">
    <property type="entry name" value="Oligoendopeptidase f, C-terminal domain"/>
    <property type="match status" value="1"/>
</dbReference>
<evidence type="ECO:0000256" key="6">
    <source>
        <dbReference type="RuleBase" id="RU368091"/>
    </source>
</evidence>